<keyword evidence="1" id="KW-0732">Signal</keyword>
<evidence type="ECO:0000256" key="1">
    <source>
        <dbReference type="SAM" id="SignalP"/>
    </source>
</evidence>
<protein>
    <recommendedName>
        <fullName evidence="4">Lipoprotein</fullName>
    </recommendedName>
</protein>
<dbReference type="RefSeq" id="WP_124080876.1">
    <property type="nucleotide sequence ID" value="NZ_UWPJ01000026.1"/>
</dbReference>
<dbReference type="Proteomes" id="UP000277294">
    <property type="component" value="Unassembled WGS sequence"/>
</dbReference>
<accession>A0A3P4B640</accession>
<name>A0A3P4B640_9BURK</name>
<feature type="chain" id="PRO_5018027531" description="Lipoprotein" evidence="1">
    <location>
        <begin position="24"/>
        <end position="142"/>
    </location>
</feature>
<proteinExistence type="predicted"/>
<organism evidence="2 3">
    <name type="scientific">Pigmentiphaga humi</name>
    <dbReference type="NCBI Taxonomy" id="2478468"/>
    <lineage>
        <taxon>Bacteria</taxon>
        <taxon>Pseudomonadati</taxon>
        <taxon>Pseudomonadota</taxon>
        <taxon>Betaproteobacteria</taxon>
        <taxon>Burkholderiales</taxon>
        <taxon>Alcaligenaceae</taxon>
        <taxon>Pigmentiphaga</taxon>
    </lineage>
</organism>
<evidence type="ECO:0008006" key="4">
    <source>
        <dbReference type="Google" id="ProtNLM"/>
    </source>
</evidence>
<reference evidence="2 3" key="1">
    <citation type="submission" date="2018-10" db="EMBL/GenBank/DDBJ databases">
        <authorList>
            <person name="Criscuolo A."/>
        </authorList>
    </citation>
    <scope>NUCLEOTIDE SEQUENCE [LARGE SCALE GENOMIC DNA]</scope>
    <source>
        <strain evidence="2">DnA1</strain>
    </source>
</reference>
<evidence type="ECO:0000313" key="3">
    <source>
        <dbReference type="Proteomes" id="UP000277294"/>
    </source>
</evidence>
<dbReference type="AlphaFoldDB" id="A0A3P4B640"/>
<gene>
    <name evidence="2" type="ORF">PIGHUM_03464</name>
</gene>
<sequence length="142" mass="15764">MKPVTRLLAAIMIALAMGNAAYAARAGKPMQLHLDNPIRTLNTATPGKTEIENAIIRAGMQRNWIITRNGDGTLNAHLAIRQHTLDVTIVLKDTTYDIVYKNSTNLQYAPNPDDPARPIIHPSYDKWVDNLIGDIRVQLAQL</sequence>
<feature type="signal peptide" evidence="1">
    <location>
        <begin position="1"/>
        <end position="23"/>
    </location>
</feature>
<dbReference type="EMBL" id="UWPJ01000026">
    <property type="protein sequence ID" value="VCU71381.1"/>
    <property type="molecule type" value="Genomic_DNA"/>
</dbReference>
<keyword evidence="3" id="KW-1185">Reference proteome</keyword>
<dbReference type="OrthoDB" id="9815328at2"/>
<evidence type="ECO:0000313" key="2">
    <source>
        <dbReference type="EMBL" id="VCU71381.1"/>
    </source>
</evidence>